<evidence type="ECO:0000256" key="5">
    <source>
        <dbReference type="ARBA" id="ARBA00023157"/>
    </source>
</evidence>
<dbReference type="Pfam" id="PF01510">
    <property type="entry name" value="Amidase_2"/>
    <property type="match status" value="1"/>
</dbReference>
<dbReference type="OMA" id="WITEGRH"/>
<gene>
    <name evidence="12" type="primary">AUGUSTUS-3.0.2_13620</name>
    <name evidence="12" type="ORF">TcasGA2_TC013620</name>
</gene>
<dbReference type="SMART" id="SM00701">
    <property type="entry name" value="PGRP"/>
    <property type="match status" value="1"/>
</dbReference>
<keyword evidence="2 7" id="KW-0399">Innate immunity</keyword>
<dbReference type="Proteomes" id="UP000007266">
    <property type="component" value="Linkage group 1"/>
</dbReference>
<keyword evidence="13" id="KW-1185">Reference proteome</keyword>
<evidence type="ECO:0000259" key="11">
    <source>
        <dbReference type="SMART" id="SM00701"/>
    </source>
</evidence>
<dbReference type="InterPro" id="IPR002502">
    <property type="entry name" value="Amidase_domain"/>
</dbReference>
<feature type="chain" id="PRO_5003088868" description="Peptidoglycan-recognition protein" evidence="9">
    <location>
        <begin position="18"/>
        <end position="188"/>
    </location>
</feature>
<dbReference type="CDD" id="cd06583">
    <property type="entry name" value="PGRP"/>
    <property type="match status" value="1"/>
</dbReference>
<feature type="domain" description="N-acetylmuramoyl-L-alanine amidase" evidence="10">
    <location>
        <begin position="32"/>
        <end position="169"/>
    </location>
</feature>
<evidence type="ECO:0000256" key="2">
    <source>
        <dbReference type="ARBA" id="ARBA00022588"/>
    </source>
</evidence>
<evidence type="ECO:0000256" key="6">
    <source>
        <dbReference type="ARBA" id="ARBA00057187"/>
    </source>
</evidence>
<dbReference type="PIRSF" id="PIRSF037945">
    <property type="entry name" value="PGRPs"/>
    <property type="match status" value="1"/>
</dbReference>
<accession>D6W6Y5</accession>
<evidence type="ECO:0000256" key="4">
    <source>
        <dbReference type="ARBA" id="ARBA00022859"/>
    </source>
</evidence>
<comment type="function">
    <text evidence="6">Peptidoglycan-recognition protein probably involved in innate immunity by binding to peptidoglycans (PGN) of bacteria and activating the prophenoloxidase (proPO) cascade immune response. Binds to 1,3-beta-D-glucan and PGN.</text>
</comment>
<evidence type="ECO:0000256" key="8">
    <source>
        <dbReference type="PIRSR" id="PIRSR037945-1"/>
    </source>
</evidence>
<dbReference type="STRING" id="7070.D6W6Y5"/>
<dbReference type="PhylomeDB" id="D6W6Y5"/>
<feature type="signal peptide" evidence="9">
    <location>
        <begin position="1"/>
        <end position="17"/>
    </location>
</feature>
<dbReference type="InterPro" id="IPR036505">
    <property type="entry name" value="Amidase/PGRP_sf"/>
</dbReference>
<evidence type="ECO:0000256" key="7">
    <source>
        <dbReference type="PIRNR" id="PIRNR037945"/>
    </source>
</evidence>
<feature type="domain" description="Peptidoglycan recognition protein family" evidence="11">
    <location>
        <begin position="20"/>
        <end position="163"/>
    </location>
</feature>
<dbReference type="HOGENOM" id="CLU_037559_3_2_1"/>
<dbReference type="SMART" id="SM00644">
    <property type="entry name" value="Ami_2"/>
    <property type="match status" value="1"/>
</dbReference>
<dbReference type="PANTHER" id="PTHR11022:SF75">
    <property type="entry name" value="PEPTIDOGLYCAN-RECOGNITION PROTEIN SB1-RELATED"/>
    <property type="match status" value="1"/>
</dbReference>
<organism evidence="12 13">
    <name type="scientific">Tribolium castaneum</name>
    <name type="common">Red flour beetle</name>
    <dbReference type="NCBI Taxonomy" id="7070"/>
    <lineage>
        <taxon>Eukaryota</taxon>
        <taxon>Metazoa</taxon>
        <taxon>Ecdysozoa</taxon>
        <taxon>Arthropoda</taxon>
        <taxon>Hexapoda</taxon>
        <taxon>Insecta</taxon>
        <taxon>Pterygota</taxon>
        <taxon>Neoptera</taxon>
        <taxon>Endopterygota</taxon>
        <taxon>Coleoptera</taxon>
        <taxon>Polyphaga</taxon>
        <taxon>Cucujiformia</taxon>
        <taxon>Tenebrionidae</taxon>
        <taxon>Tenebrionidae incertae sedis</taxon>
        <taxon>Tribolium</taxon>
    </lineage>
</organism>
<dbReference type="Gene3D" id="3.40.80.10">
    <property type="entry name" value="Peptidoglycan recognition protein-like"/>
    <property type="match status" value="1"/>
</dbReference>
<evidence type="ECO:0000313" key="13">
    <source>
        <dbReference type="Proteomes" id="UP000007266"/>
    </source>
</evidence>
<keyword evidence="3 9" id="KW-0732">Signal</keyword>
<dbReference type="PANTHER" id="PTHR11022">
    <property type="entry name" value="PEPTIDOGLYCAN RECOGNITION PROTEIN"/>
    <property type="match status" value="1"/>
</dbReference>
<feature type="disulfide bond" evidence="8">
    <location>
        <begin position="19"/>
        <end position="143"/>
    </location>
</feature>
<name>D6W6Y5_TRICA</name>
<dbReference type="AlphaFoldDB" id="D6W6Y5"/>
<dbReference type="GO" id="GO:0042834">
    <property type="term" value="F:peptidoglycan binding"/>
    <property type="evidence" value="ECO:0007669"/>
    <property type="project" value="InterPro"/>
</dbReference>
<dbReference type="FunCoup" id="D6W6Y5">
    <property type="interactions" value="48"/>
</dbReference>
<keyword evidence="5 8" id="KW-1015">Disulfide bond</keyword>
<dbReference type="GO" id="GO:0009253">
    <property type="term" value="P:peptidoglycan catabolic process"/>
    <property type="evidence" value="ECO:0007669"/>
    <property type="project" value="InterPro"/>
</dbReference>
<dbReference type="OrthoDB" id="10001926at2759"/>
<sequence length="188" mass="20654">MFRLVLLLAAWPHLAHSACPTVISRSEWGARAPKSSQPLAQKPAPFVVVHHSDGSNCLSLQACKSRVKGIQNYHIDHNGWQDIGYNFLIGGDGNVYEGRGWGIWGAHVPRYNSKSIGICVIGNFQSTAPTQTQLDALKQLISCAQEGNYVQSDYRLIGHRQGSRTSCPGNQLFNEIGGWTHFDATARP</sequence>
<dbReference type="InterPro" id="IPR015510">
    <property type="entry name" value="PGRP"/>
</dbReference>
<dbReference type="EMBL" id="KQ971307">
    <property type="protein sequence ID" value="EFA11602.1"/>
    <property type="molecule type" value="Genomic_DNA"/>
</dbReference>
<evidence type="ECO:0000313" key="12">
    <source>
        <dbReference type="EMBL" id="EFA11602.1"/>
    </source>
</evidence>
<evidence type="ECO:0000256" key="9">
    <source>
        <dbReference type="SAM" id="SignalP"/>
    </source>
</evidence>
<dbReference type="FunFam" id="3.40.80.10:FF:000001">
    <property type="entry name" value="Peptidoglycan recognition protein 1"/>
    <property type="match status" value="1"/>
</dbReference>
<evidence type="ECO:0000256" key="1">
    <source>
        <dbReference type="ARBA" id="ARBA00007553"/>
    </source>
</evidence>
<feature type="disulfide bond" evidence="8">
    <location>
        <begin position="57"/>
        <end position="63"/>
    </location>
</feature>
<dbReference type="InterPro" id="IPR017331">
    <property type="entry name" value="Peptidoglycan_recognition"/>
</dbReference>
<dbReference type="eggNOG" id="ENOG502QR3D">
    <property type="taxonomic scope" value="Eukaryota"/>
</dbReference>
<proteinExistence type="inferred from homology"/>
<protein>
    <recommendedName>
        <fullName evidence="7">Peptidoglycan-recognition protein</fullName>
    </recommendedName>
</protein>
<dbReference type="InterPro" id="IPR006619">
    <property type="entry name" value="PGRP_domain_met/bac"/>
</dbReference>
<evidence type="ECO:0000256" key="3">
    <source>
        <dbReference type="ARBA" id="ARBA00022729"/>
    </source>
</evidence>
<dbReference type="GO" id="GO:0008270">
    <property type="term" value="F:zinc ion binding"/>
    <property type="evidence" value="ECO:0007669"/>
    <property type="project" value="InterPro"/>
</dbReference>
<dbReference type="GO" id="GO:0045087">
    <property type="term" value="P:innate immune response"/>
    <property type="evidence" value="ECO:0007669"/>
    <property type="project" value="UniProtKB-KW"/>
</dbReference>
<dbReference type="SUPFAM" id="SSF55846">
    <property type="entry name" value="N-acetylmuramoyl-L-alanine amidase-like"/>
    <property type="match status" value="1"/>
</dbReference>
<dbReference type="KEGG" id="tca:657880"/>
<reference evidence="12 13" key="2">
    <citation type="journal article" date="2010" name="Nucleic Acids Res.">
        <title>BeetleBase in 2010: revisions to provide comprehensive genomic information for Tribolium castaneum.</title>
        <authorList>
            <person name="Kim H.S."/>
            <person name="Murphy T."/>
            <person name="Xia J."/>
            <person name="Caragea D."/>
            <person name="Park Y."/>
            <person name="Beeman R.W."/>
            <person name="Lorenzen M.D."/>
            <person name="Butcher S."/>
            <person name="Manak J.R."/>
            <person name="Brown S.J."/>
        </authorList>
    </citation>
    <scope>GENOME REANNOTATION</scope>
    <source>
        <strain evidence="12 13">Georgia GA2</strain>
    </source>
</reference>
<reference evidence="12 13" key="1">
    <citation type="journal article" date="2008" name="Nature">
        <title>The genome of the model beetle and pest Tribolium castaneum.</title>
        <authorList>
            <consortium name="Tribolium Genome Sequencing Consortium"/>
            <person name="Richards S."/>
            <person name="Gibbs R.A."/>
            <person name="Weinstock G.M."/>
            <person name="Brown S.J."/>
            <person name="Denell R."/>
            <person name="Beeman R.W."/>
            <person name="Gibbs R."/>
            <person name="Beeman R.W."/>
            <person name="Brown S.J."/>
            <person name="Bucher G."/>
            <person name="Friedrich M."/>
            <person name="Grimmelikhuijzen C.J."/>
            <person name="Klingler M."/>
            <person name="Lorenzen M."/>
            <person name="Richards S."/>
            <person name="Roth S."/>
            <person name="Schroder R."/>
            <person name="Tautz D."/>
            <person name="Zdobnov E.M."/>
            <person name="Muzny D."/>
            <person name="Gibbs R.A."/>
            <person name="Weinstock G.M."/>
            <person name="Attaway T."/>
            <person name="Bell S."/>
            <person name="Buhay C.J."/>
            <person name="Chandrabose M.N."/>
            <person name="Chavez D."/>
            <person name="Clerk-Blankenburg K.P."/>
            <person name="Cree A."/>
            <person name="Dao M."/>
            <person name="Davis C."/>
            <person name="Chacko J."/>
            <person name="Dinh H."/>
            <person name="Dugan-Rocha S."/>
            <person name="Fowler G."/>
            <person name="Garner T.T."/>
            <person name="Garnes J."/>
            <person name="Gnirke A."/>
            <person name="Hawes A."/>
            <person name="Hernandez J."/>
            <person name="Hines S."/>
            <person name="Holder M."/>
            <person name="Hume J."/>
            <person name="Jhangiani S.N."/>
            <person name="Joshi V."/>
            <person name="Khan Z.M."/>
            <person name="Jackson L."/>
            <person name="Kovar C."/>
            <person name="Kowis A."/>
            <person name="Lee S."/>
            <person name="Lewis L.R."/>
            <person name="Margolis J."/>
            <person name="Morgan M."/>
            <person name="Nazareth L.V."/>
            <person name="Nguyen N."/>
            <person name="Okwuonu G."/>
            <person name="Parker D."/>
            <person name="Richards S."/>
            <person name="Ruiz S.J."/>
            <person name="Santibanez J."/>
            <person name="Savard J."/>
            <person name="Scherer S.E."/>
            <person name="Schneider B."/>
            <person name="Sodergren E."/>
            <person name="Tautz D."/>
            <person name="Vattahil S."/>
            <person name="Villasana D."/>
            <person name="White C.S."/>
            <person name="Wright R."/>
            <person name="Park Y."/>
            <person name="Beeman R.W."/>
            <person name="Lord J."/>
            <person name="Oppert B."/>
            <person name="Lorenzen M."/>
            <person name="Brown S."/>
            <person name="Wang L."/>
            <person name="Savard J."/>
            <person name="Tautz D."/>
            <person name="Richards S."/>
            <person name="Weinstock G."/>
            <person name="Gibbs R.A."/>
            <person name="Liu Y."/>
            <person name="Worley K."/>
            <person name="Weinstock G."/>
            <person name="Elsik C.G."/>
            <person name="Reese J.T."/>
            <person name="Elhaik E."/>
            <person name="Landan G."/>
            <person name="Graur D."/>
            <person name="Arensburger P."/>
            <person name="Atkinson P."/>
            <person name="Beeman R.W."/>
            <person name="Beidler J."/>
            <person name="Brown S.J."/>
            <person name="Demuth J.P."/>
            <person name="Drury D.W."/>
            <person name="Du Y.Z."/>
            <person name="Fujiwara H."/>
            <person name="Lorenzen M."/>
            <person name="Maselli V."/>
            <person name="Osanai M."/>
            <person name="Park Y."/>
            <person name="Robertson H.M."/>
            <person name="Tu Z."/>
            <person name="Wang J.J."/>
            <person name="Wang S."/>
            <person name="Richards S."/>
            <person name="Song H."/>
            <person name="Zhang L."/>
            <person name="Sodergren E."/>
            <person name="Werner D."/>
            <person name="Stanke M."/>
            <person name="Morgenstern B."/>
            <person name="Solovyev V."/>
            <person name="Kosarev P."/>
            <person name="Brown G."/>
            <person name="Chen H.C."/>
            <person name="Ermolaeva O."/>
            <person name="Hlavina W."/>
            <person name="Kapustin Y."/>
            <person name="Kiryutin B."/>
            <person name="Kitts P."/>
            <person name="Maglott D."/>
            <person name="Pruitt K."/>
            <person name="Sapojnikov V."/>
            <person name="Souvorov A."/>
            <person name="Mackey A.J."/>
            <person name="Waterhouse R.M."/>
            <person name="Wyder S."/>
            <person name="Zdobnov E.M."/>
            <person name="Zdobnov E.M."/>
            <person name="Wyder S."/>
            <person name="Kriventseva E.V."/>
            <person name="Kadowaki T."/>
            <person name="Bork P."/>
            <person name="Aranda M."/>
            <person name="Bao R."/>
            <person name="Beermann A."/>
            <person name="Berns N."/>
            <person name="Bolognesi R."/>
            <person name="Bonneton F."/>
            <person name="Bopp D."/>
            <person name="Brown S.J."/>
            <person name="Bucher G."/>
            <person name="Butts T."/>
            <person name="Chaumot A."/>
            <person name="Denell R.E."/>
            <person name="Ferrier D.E."/>
            <person name="Friedrich M."/>
            <person name="Gordon C.M."/>
            <person name="Jindra M."/>
            <person name="Klingler M."/>
            <person name="Lan Q."/>
            <person name="Lattorff H.M."/>
            <person name="Laudet V."/>
            <person name="von Levetsow C."/>
            <person name="Liu Z."/>
            <person name="Lutz R."/>
            <person name="Lynch J.A."/>
            <person name="da Fonseca R.N."/>
            <person name="Posnien N."/>
            <person name="Reuter R."/>
            <person name="Roth S."/>
            <person name="Savard J."/>
            <person name="Schinko J.B."/>
            <person name="Schmitt C."/>
            <person name="Schoppmeier M."/>
            <person name="Schroder R."/>
            <person name="Shippy T.D."/>
            <person name="Simonnet F."/>
            <person name="Marques-Souza H."/>
            <person name="Tautz D."/>
            <person name="Tomoyasu Y."/>
            <person name="Trauner J."/>
            <person name="Van der Zee M."/>
            <person name="Vervoort M."/>
            <person name="Wittkopp N."/>
            <person name="Wimmer E.A."/>
            <person name="Yang X."/>
            <person name="Jones A.K."/>
            <person name="Sattelle D.B."/>
            <person name="Ebert P.R."/>
            <person name="Nelson D."/>
            <person name="Scott J.G."/>
            <person name="Beeman R.W."/>
            <person name="Muthukrishnan S."/>
            <person name="Kramer K.J."/>
            <person name="Arakane Y."/>
            <person name="Beeman R.W."/>
            <person name="Zhu Q."/>
            <person name="Hogenkamp D."/>
            <person name="Dixit R."/>
            <person name="Oppert B."/>
            <person name="Jiang H."/>
            <person name="Zou Z."/>
            <person name="Marshall J."/>
            <person name="Elpidina E."/>
            <person name="Vinokurov K."/>
            <person name="Oppert C."/>
            <person name="Zou Z."/>
            <person name="Evans J."/>
            <person name="Lu Z."/>
            <person name="Zhao P."/>
            <person name="Sumathipala N."/>
            <person name="Altincicek B."/>
            <person name="Vilcinskas A."/>
            <person name="Williams M."/>
            <person name="Hultmark D."/>
            <person name="Hetru C."/>
            <person name="Jiang H."/>
            <person name="Grimmelikhuijzen C.J."/>
            <person name="Hauser F."/>
            <person name="Cazzamali G."/>
            <person name="Williamson M."/>
            <person name="Park Y."/>
            <person name="Li B."/>
            <person name="Tanaka Y."/>
            <person name="Predel R."/>
            <person name="Neupert S."/>
            <person name="Schachtner J."/>
            <person name="Verleyen P."/>
            <person name="Raible F."/>
            <person name="Bork P."/>
            <person name="Friedrich M."/>
            <person name="Walden K.K."/>
            <person name="Robertson H.M."/>
            <person name="Angeli S."/>
            <person name="Foret S."/>
            <person name="Bucher G."/>
            <person name="Schuetz S."/>
            <person name="Maleszka R."/>
            <person name="Wimmer E.A."/>
            <person name="Beeman R.W."/>
            <person name="Lorenzen M."/>
            <person name="Tomoyasu Y."/>
            <person name="Miller S.C."/>
            <person name="Grossmann D."/>
            <person name="Bucher G."/>
        </authorList>
    </citation>
    <scope>NUCLEOTIDE SEQUENCE [LARGE SCALE GENOMIC DNA]</scope>
    <source>
        <strain evidence="12 13">Georgia GA2</strain>
    </source>
</reference>
<dbReference type="InParanoid" id="D6W6Y5"/>
<evidence type="ECO:0000259" key="10">
    <source>
        <dbReference type="SMART" id="SM00644"/>
    </source>
</evidence>
<dbReference type="GO" id="GO:0008745">
    <property type="term" value="F:N-acetylmuramoyl-L-alanine amidase activity"/>
    <property type="evidence" value="ECO:0007669"/>
    <property type="project" value="InterPro"/>
</dbReference>
<keyword evidence="4 7" id="KW-0391">Immunity</keyword>
<comment type="similarity">
    <text evidence="1 7">Belongs to the N-acetylmuramoyl-L-alanine amidase 2 family.</text>
</comment>